<dbReference type="RefSeq" id="WP_006502593.1">
    <property type="nucleotide sequence ID" value="NZ_BAGZ01000008.1"/>
</dbReference>
<keyword evidence="2" id="KW-0813">Transport</keyword>
<dbReference type="Gene3D" id="3.40.190.10">
    <property type="entry name" value="Periplasmic binding protein-like II"/>
    <property type="match status" value="2"/>
</dbReference>
<evidence type="ECO:0000313" key="6">
    <source>
        <dbReference type="Proteomes" id="UP000008495"/>
    </source>
</evidence>
<dbReference type="GO" id="GO:0042956">
    <property type="term" value="P:maltodextrin transmembrane transport"/>
    <property type="evidence" value="ECO:0007669"/>
    <property type="project" value="TreeGrafter"/>
</dbReference>
<sequence length="429" mass="45413">MRRSILVTAILTTTLIAVTACGGGNAGSGGSGSSANANDVKGELTWWDTSDATNEGPAYKELIDEFQKKYPNVKINYQSVPFAEAQNKFKTAAAAKSGAPDIFRSDVAWVPELASLGYLYKLNGTALDKDTDDFLDAARGSTQWNKGTYGVPQVTDTLALFYNKKLLQEAGVEAPKTWDEMKSAAATIKSKSGKDGAYLNPVGYYTLPFIYGEGGDLLDTATKKITVNSAESVAGVAKMQELMGAPGFVKPPASEAYKAMTDAFNGGNVGMIVQGPWEIAGIKKAEAFGGIDNLGIAPVPAGSKKAAGPIGGHDYVVWSGMSEDKAKAAVAFVEFMTSADTQAKIADKIGVLPTRKSAYAKVTNPVVKQFQPAMDAAKARSWIPEAGQLFTPMDKSITAVVVNSADPKATMTELAQKYKTEVVKDYATE</sequence>
<keyword evidence="6" id="KW-1185">Reference proteome</keyword>
<organism evidence="5 6">
    <name type="scientific">Austwickia chelonae NBRC 105200</name>
    <dbReference type="NCBI Taxonomy" id="1184607"/>
    <lineage>
        <taxon>Bacteria</taxon>
        <taxon>Bacillati</taxon>
        <taxon>Actinomycetota</taxon>
        <taxon>Actinomycetes</taxon>
        <taxon>Micrococcales</taxon>
        <taxon>Dermatophilaceae</taxon>
        <taxon>Austwickia</taxon>
    </lineage>
</organism>
<dbReference type="GO" id="GO:0055052">
    <property type="term" value="C:ATP-binding cassette (ABC) transporter complex, substrate-binding subunit-containing"/>
    <property type="evidence" value="ECO:0007669"/>
    <property type="project" value="TreeGrafter"/>
</dbReference>
<gene>
    <name evidence="5" type="ORF">AUCHE_08_00830</name>
</gene>
<comment type="similarity">
    <text evidence="1">Belongs to the bacterial solute-binding protein 1 family.</text>
</comment>
<dbReference type="PROSITE" id="PS51257">
    <property type="entry name" value="PROKAR_LIPOPROTEIN"/>
    <property type="match status" value="1"/>
</dbReference>
<dbReference type="Pfam" id="PF01547">
    <property type="entry name" value="SBP_bac_1"/>
    <property type="match status" value="1"/>
</dbReference>
<accession>K6UM64</accession>
<evidence type="ECO:0000256" key="2">
    <source>
        <dbReference type="ARBA" id="ARBA00022448"/>
    </source>
</evidence>
<evidence type="ECO:0000256" key="3">
    <source>
        <dbReference type="ARBA" id="ARBA00022729"/>
    </source>
</evidence>
<dbReference type="OrthoDB" id="366726at2"/>
<keyword evidence="3 4" id="KW-0732">Signal</keyword>
<dbReference type="PANTHER" id="PTHR30061:SF50">
    <property type="entry name" value="MALTOSE_MALTODEXTRIN-BINDING PERIPLASMIC PROTEIN"/>
    <property type="match status" value="1"/>
</dbReference>
<dbReference type="PANTHER" id="PTHR30061">
    <property type="entry name" value="MALTOSE-BINDING PERIPLASMIC PROTEIN"/>
    <property type="match status" value="1"/>
</dbReference>
<dbReference type="EMBL" id="BAGZ01000008">
    <property type="protein sequence ID" value="GAB77841.1"/>
    <property type="molecule type" value="Genomic_DNA"/>
</dbReference>
<protein>
    <submittedName>
        <fullName evidence="5">Putative ABC transporter substrate-binding protein</fullName>
    </submittedName>
</protein>
<evidence type="ECO:0000313" key="5">
    <source>
        <dbReference type="EMBL" id="GAB77841.1"/>
    </source>
</evidence>
<evidence type="ECO:0000256" key="4">
    <source>
        <dbReference type="SAM" id="SignalP"/>
    </source>
</evidence>
<dbReference type="GO" id="GO:1901982">
    <property type="term" value="F:maltose binding"/>
    <property type="evidence" value="ECO:0007669"/>
    <property type="project" value="TreeGrafter"/>
</dbReference>
<feature type="chain" id="PRO_5038791360" evidence="4">
    <location>
        <begin position="20"/>
        <end position="429"/>
    </location>
</feature>
<evidence type="ECO:0000256" key="1">
    <source>
        <dbReference type="ARBA" id="ARBA00008520"/>
    </source>
</evidence>
<dbReference type="STRING" id="100225.SAMN05421595_0351"/>
<dbReference type="SUPFAM" id="SSF53850">
    <property type="entry name" value="Periplasmic binding protein-like II"/>
    <property type="match status" value="1"/>
</dbReference>
<proteinExistence type="inferred from homology"/>
<dbReference type="Proteomes" id="UP000008495">
    <property type="component" value="Unassembled WGS sequence"/>
</dbReference>
<name>K6UM64_9MICO</name>
<dbReference type="AlphaFoldDB" id="K6UM64"/>
<dbReference type="eggNOG" id="COG2182">
    <property type="taxonomic scope" value="Bacteria"/>
</dbReference>
<dbReference type="GO" id="GO:0015768">
    <property type="term" value="P:maltose transport"/>
    <property type="evidence" value="ECO:0007669"/>
    <property type="project" value="TreeGrafter"/>
</dbReference>
<feature type="signal peptide" evidence="4">
    <location>
        <begin position="1"/>
        <end position="19"/>
    </location>
</feature>
<dbReference type="InterPro" id="IPR006059">
    <property type="entry name" value="SBP"/>
</dbReference>
<reference evidence="5 6" key="1">
    <citation type="submission" date="2012-08" db="EMBL/GenBank/DDBJ databases">
        <title>Whole genome shotgun sequence of Austwickia chelonae NBRC 105200.</title>
        <authorList>
            <person name="Yoshida I."/>
            <person name="Hosoyama A."/>
            <person name="Tsuchikane K."/>
            <person name="Katsumata H."/>
            <person name="Ando Y."/>
            <person name="Ohji S."/>
            <person name="Hamada M."/>
            <person name="Tamura T."/>
            <person name="Yamazoe A."/>
            <person name="Yamazaki S."/>
            <person name="Fujita N."/>
        </authorList>
    </citation>
    <scope>NUCLEOTIDE SEQUENCE [LARGE SCALE GENOMIC DNA]</scope>
    <source>
        <strain evidence="5 6">NBRC 105200</strain>
    </source>
</reference>
<comment type="caution">
    <text evidence="5">The sequence shown here is derived from an EMBL/GenBank/DDBJ whole genome shotgun (WGS) entry which is preliminary data.</text>
</comment>